<organism evidence="8 9">
    <name type="scientific">Elongatibacter sediminis</name>
    <dbReference type="NCBI Taxonomy" id="3119006"/>
    <lineage>
        <taxon>Bacteria</taxon>
        <taxon>Pseudomonadati</taxon>
        <taxon>Pseudomonadota</taxon>
        <taxon>Gammaproteobacteria</taxon>
        <taxon>Chromatiales</taxon>
        <taxon>Wenzhouxiangellaceae</taxon>
        <taxon>Elongatibacter</taxon>
    </lineage>
</organism>
<dbReference type="RefSeq" id="WP_354696213.1">
    <property type="nucleotide sequence ID" value="NZ_JAZHOG010000010.1"/>
</dbReference>
<name>A0AAW9RGK5_9GAMM</name>
<dbReference type="InterPro" id="IPR029903">
    <property type="entry name" value="RmlD-like-bd"/>
</dbReference>
<feature type="domain" description="RmlD-like substrate binding" evidence="7">
    <location>
        <begin position="1"/>
        <end position="302"/>
    </location>
</feature>
<reference evidence="8 9" key="1">
    <citation type="submission" date="2024-02" db="EMBL/GenBank/DDBJ databases">
        <title>A novel Wenzhouxiangellaceae bacterium, isolated from coastal sediments.</title>
        <authorList>
            <person name="Du Z.-J."/>
            <person name="Ye Y.-Q."/>
            <person name="Zhang X.-Y."/>
        </authorList>
    </citation>
    <scope>NUCLEOTIDE SEQUENCE [LARGE SCALE GENOMIC DNA]</scope>
    <source>
        <strain evidence="8 9">CH-27</strain>
    </source>
</reference>
<gene>
    <name evidence="8" type="primary">rfbD</name>
    <name evidence="8" type="ORF">V3330_14755</name>
</gene>
<dbReference type="GO" id="GO:0008831">
    <property type="term" value="F:dTDP-4-dehydrorhamnose reductase activity"/>
    <property type="evidence" value="ECO:0007669"/>
    <property type="project" value="UniProtKB-EC"/>
</dbReference>
<keyword evidence="6 8" id="KW-0560">Oxidoreductase</keyword>
<dbReference type="InterPro" id="IPR036291">
    <property type="entry name" value="NAD(P)-bd_dom_sf"/>
</dbReference>
<comment type="function">
    <text evidence="6">Catalyzes the reduction of dTDP-6-deoxy-L-lyxo-4-hexulose to yield dTDP-L-rhamnose.</text>
</comment>
<dbReference type="NCBIfam" id="TIGR01214">
    <property type="entry name" value="rmlD"/>
    <property type="match status" value="1"/>
</dbReference>
<evidence type="ECO:0000313" key="9">
    <source>
        <dbReference type="Proteomes" id="UP001359886"/>
    </source>
</evidence>
<accession>A0AAW9RGK5</accession>
<sequence>MNILLAGASGQLGQELAPLLGALGRLIPVDRAPGLPGTVQMDLTDFEAVGRLLDERRPDAVVNAAAYTAVDQAESAVHDAFRLNAGLPDTLARWCARNDRALLHYSTDYVFDGSLDRPWREQDRPNPLSVYGETKLAGEWAVTASGCRHLVLRTSWVYSTHGSNFVLTMLKLARERPSLSIVGDQRGCPTWARNLARVSADLLGRLVAPAEEETSAAPHGIYHYCDDDAVTWYHFARLIFEQAVTLGHLQAMPRLQAIASAEFPQPARRPANSVLDTTAIRAAFGVQPPELAASLRTCLEELEP</sequence>
<dbReference type="InterPro" id="IPR005913">
    <property type="entry name" value="dTDP_dehydrorham_reduct"/>
</dbReference>
<evidence type="ECO:0000256" key="1">
    <source>
        <dbReference type="ARBA" id="ARBA00004781"/>
    </source>
</evidence>
<dbReference type="GO" id="GO:0019305">
    <property type="term" value="P:dTDP-rhamnose biosynthetic process"/>
    <property type="evidence" value="ECO:0007669"/>
    <property type="project" value="TreeGrafter"/>
</dbReference>
<comment type="similarity">
    <text evidence="2 6">Belongs to the dTDP-4-dehydrorhamnose reductase family.</text>
</comment>
<dbReference type="Gene3D" id="3.40.50.720">
    <property type="entry name" value="NAD(P)-binding Rossmann-like Domain"/>
    <property type="match status" value="1"/>
</dbReference>
<comment type="cofactor">
    <cofactor evidence="6">
        <name>Mg(2+)</name>
        <dbReference type="ChEBI" id="CHEBI:18420"/>
    </cofactor>
    <text evidence="6">Binds 1 Mg(2+) ion per monomer.</text>
</comment>
<comment type="caution">
    <text evidence="8">The sequence shown here is derived from an EMBL/GenBank/DDBJ whole genome shotgun (WGS) entry which is preliminary data.</text>
</comment>
<comment type="pathway">
    <text evidence="1 6">Carbohydrate biosynthesis; dTDP-L-rhamnose biosynthesis.</text>
</comment>
<evidence type="ECO:0000256" key="2">
    <source>
        <dbReference type="ARBA" id="ARBA00010944"/>
    </source>
</evidence>
<dbReference type="EMBL" id="JAZHOG010000010">
    <property type="protein sequence ID" value="MEJ8568891.1"/>
    <property type="molecule type" value="Genomic_DNA"/>
</dbReference>
<dbReference type="SUPFAM" id="SSF51735">
    <property type="entry name" value="NAD(P)-binding Rossmann-fold domains"/>
    <property type="match status" value="1"/>
</dbReference>
<dbReference type="Pfam" id="PF04321">
    <property type="entry name" value="RmlD_sub_bind"/>
    <property type="match status" value="1"/>
</dbReference>
<evidence type="ECO:0000259" key="7">
    <source>
        <dbReference type="Pfam" id="PF04321"/>
    </source>
</evidence>
<evidence type="ECO:0000256" key="4">
    <source>
        <dbReference type="ARBA" id="ARBA00017099"/>
    </source>
</evidence>
<dbReference type="PANTHER" id="PTHR10491:SF4">
    <property type="entry name" value="METHIONINE ADENOSYLTRANSFERASE 2 SUBUNIT BETA"/>
    <property type="match status" value="1"/>
</dbReference>
<protein>
    <recommendedName>
        <fullName evidence="4 6">dTDP-4-dehydrorhamnose reductase</fullName>
        <ecNumber evidence="3 6">1.1.1.133</ecNumber>
    </recommendedName>
</protein>
<keyword evidence="6" id="KW-0521">NADP</keyword>
<dbReference type="Proteomes" id="UP001359886">
    <property type="component" value="Unassembled WGS sequence"/>
</dbReference>
<dbReference type="EC" id="1.1.1.133" evidence="3 6"/>
<evidence type="ECO:0000256" key="3">
    <source>
        <dbReference type="ARBA" id="ARBA00012929"/>
    </source>
</evidence>
<dbReference type="Gene3D" id="3.90.25.10">
    <property type="entry name" value="UDP-galactose 4-epimerase, domain 1"/>
    <property type="match status" value="1"/>
</dbReference>
<keyword evidence="9" id="KW-1185">Reference proteome</keyword>
<dbReference type="CDD" id="cd05254">
    <property type="entry name" value="dTDP_HR_like_SDR_e"/>
    <property type="match status" value="1"/>
</dbReference>
<comment type="catalytic activity">
    <reaction evidence="5 6">
        <text>dTDP-beta-L-rhamnose + NADP(+) = dTDP-4-dehydro-beta-L-rhamnose + NADPH + H(+)</text>
        <dbReference type="Rhea" id="RHEA:21796"/>
        <dbReference type="ChEBI" id="CHEBI:15378"/>
        <dbReference type="ChEBI" id="CHEBI:57510"/>
        <dbReference type="ChEBI" id="CHEBI:57783"/>
        <dbReference type="ChEBI" id="CHEBI:58349"/>
        <dbReference type="ChEBI" id="CHEBI:62830"/>
        <dbReference type="EC" id="1.1.1.133"/>
    </reaction>
</comment>
<dbReference type="AlphaFoldDB" id="A0AAW9RGK5"/>
<evidence type="ECO:0000256" key="5">
    <source>
        <dbReference type="ARBA" id="ARBA00048200"/>
    </source>
</evidence>
<evidence type="ECO:0000256" key="6">
    <source>
        <dbReference type="RuleBase" id="RU364082"/>
    </source>
</evidence>
<proteinExistence type="inferred from homology"/>
<evidence type="ECO:0000313" key="8">
    <source>
        <dbReference type="EMBL" id="MEJ8568891.1"/>
    </source>
</evidence>
<dbReference type="GO" id="GO:0005829">
    <property type="term" value="C:cytosol"/>
    <property type="evidence" value="ECO:0007669"/>
    <property type="project" value="TreeGrafter"/>
</dbReference>
<dbReference type="PANTHER" id="PTHR10491">
    <property type="entry name" value="DTDP-4-DEHYDRORHAMNOSE REDUCTASE"/>
    <property type="match status" value="1"/>
</dbReference>